<keyword evidence="10" id="KW-1185">Reference proteome</keyword>
<evidence type="ECO:0000256" key="4">
    <source>
        <dbReference type="ARBA" id="ARBA00022741"/>
    </source>
</evidence>
<reference evidence="9" key="1">
    <citation type="submission" date="2020-07" db="EMBL/GenBank/DDBJ databases">
        <title>Multicomponent nature underlies the extraordinary mechanical properties of spider dragline silk.</title>
        <authorList>
            <person name="Kono N."/>
            <person name="Nakamura H."/>
            <person name="Mori M."/>
            <person name="Yoshida Y."/>
            <person name="Ohtoshi R."/>
            <person name="Malay A.D."/>
            <person name="Moran D.A.P."/>
            <person name="Tomita M."/>
            <person name="Numata K."/>
            <person name="Arakawa K."/>
        </authorList>
    </citation>
    <scope>NUCLEOTIDE SEQUENCE</scope>
</reference>
<gene>
    <name evidence="9" type="primary">Nars2</name>
    <name evidence="9" type="ORF">TNCT_624451</name>
</gene>
<evidence type="ECO:0000256" key="1">
    <source>
        <dbReference type="ARBA" id="ARBA00008226"/>
    </source>
</evidence>
<dbReference type="InterPro" id="IPR004522">
    <property type="entry name" value="Asn-tRNA-ligase"/>
</dbReference>
<dbReference type="EMBL" id="BMAO01031673">
    <property type="protein sequence ID" value="GFQ76919.1"/>
    <property type="molecule type" value="Genomic_DNA"/>
</dbReference>
<dbReference type="PANTHER" id="PTHR22594">
    <property type="entry name" value="ASPARTYL/LYSYL-TRNA SYNTHETASE"/>
    <property type="match status" value="1"/>
</dbReference>
<dbReference type="Pfam" id="PF00152">
    <property type="entry name" value="tRNA-synt_2"/>
    <property type="match status" value="2"/>
</dbReference>
<dbReference type="PANTHER" id="PTHR22594:SF34">
    <property type="entry name" value="ASPARAGINE--TRNA LIGASE, MITOCHONDRIAL-RELATED"/>
    <property type="match status" value="1"/>
</dbReference>
<name>A0A8X6FER7_TRICU</name>
<accession>A0A8X6FER7</accession>
<dbReference type="OrthoDB" id="6414698at2759"/>
<dbReference type="NCBIfam" id="TIGR00457">
    <property type="entry name" value="asnS"/>
    <property type="match status" value="1"/>
</dbReference>
<dbReference type="GO" id="GO:0005524">
    <property type="term" value="F:ATP binding"/>
    <property type="evidence" value="ECO:0007669"/>
    <property type="project" value="UniProtKB-KW"/>
</dbReference>
<sequence>MLRSSLSTSKLFKRYFCSISSLSIKETLQKKPINQKILVQGWVQAVRKYKELYFVDVIDGTCLDRLQIVIDAHSSKFPTYGSSIKVQGLVVESLHKGQEIEVVADSWETLGTCDESYPFKYHQKYSSEFIRQHLHLRPRTRRFSSILRIRNHASMAVHKFFQDEGFCFVHTPIITQNDCEGAGEVFSIDVKGKLAETLFSTNQDSNVINTNDDSTSDDESEILNLENNINLSEKHFFGAPTYLTVSGQLHLESIASALTRVYNFGPTFRAEASRTKLHASEFQMIEAEISFIENVDDLLQIVEKCLKRIIESIVDSCVEDVNFLSKDLKKHDQYIRNLTSKPFVRMSYKDAINILQNNKKLLKVPIEFGEDLGTDHKQFLVKHCDNMPVFVSMFPSSTKPFYMKSDENNLAHCFDLFAAYGGEICGGSLREDNEENLKKKFPFEKNSSLSWYLDLRKYGTVPHGGFGIGFERLLQSILGISNIRDVIPFPRRKYDCKC</sequence>
<evidence type="ECO:0000256" key="7">
    <source>
        <dbReference type="ARBA" id="ARBA00023146"/>
    </source>
</evidence>
<dbReference type="InterPro" id="IPR045864">
    <property type="entry name" value="aa-tRNA-synth_II/BPL/LPL"/>
</dbReference>
<dbReference type="GO" id="GO:0003676">
    <property type="term" value="F:nucleic acid binding"/>
    <property type="evidence" value="ECO:0007669"/>
    <property type="project" value="InterPro"/>
</dbReference>
<feature type="domain" description="Aminoacyl-transfer RNA synthetases class-II family profile" evidence="8">
    <location>
        <begin position="147"/>
        <end position="488"/>
    </location>
</feature>
<dbReference type="EC" id="6.1.1.22" evidence="2"/>
<dbReference type="Proteomes" id="UP000887116">
    <property type="component" value="Unassembled WGS sequence"/>
</dbReference>
<keyword evidence="4" id="KW-0547">Nucleotide-binding</keyword>
<keyword evidence="3 9" id="KW-0436">Ligase</keyword>
<dbReference type="AlphaFoldDB" id="A0A8X6FER7"/>
<dbReference type="InterPro" id="IPR004364">
    <property type="entry name" value="Aa-tRNA-synt_II"/>
</dbReference>
<dbReference type="GO" id="GO:0005739">
    <property type="term" value="C:mitochondrion"/>
    <property type="evidence" value="ECO:0007669"/>
    <property type="project" value="TreeGrafter"/>
</dbReference>
<dbReference type="GO" id="GO:0004816">
    <property type="term" value="F:asparagine-tRNA ligase activity"/>
    <property type="evidence" value="ECO:0007669"/>
    <property type="project" value="UniProtKB-EC"/>
</dbReference>
<dbReference type="InterPro" id="IPR004365">
    <property type="entry name" value="NA-bd_OB_tRNA"/>
</dbReference>
<dbReference type="SUPFAM" id="SSF55681">
    <property type="entry name" value="Class II aaRS and biotin synthetases"/>
    <property type="match status" value="1"/>
</dbReference>
<dbReference type="Gene3D" id="3.30.930.10">
    <property type="entry name" value="Bira Bifunctional Protein, Domain 2"/>
    <property type="match status" value="1"/>
</dbReference>
<comment type="caution">
    <text evidence="9">The sequence shown here is derived from an EMBL/GenBank/DDBJ whole genome shotgun (WGS) entry which is preliminary data.</text>
</comment>
<keyword evidence="7" id="KW-0030">Aminoacyl-tRNA synthetase</keyword>
<proteinExistence type="inferred from homology"/>
<evidence type="ECO:0000256" key="6">
    <source>
        <dbReference type="ARBA" id="ARBA00022917"/>
    </source>
</evidence>
<keyword evidence="6" id="KW-0648">Protein biosynthesis</keyword>
<dbReference type="PRINTS" id="PR01042">
    <property type="entry name" value="TRNASYNTHASP"/>
</dbReference>
<dbReference type="Gene3D" id="2.40.50.140">
    <property type="entry name" value="Nucleic acid-binding proteins"/>
    <property type="match status" value="1"/>
</dbReference>
<dbReference type="SUPFAM" id="SSF50249">
    <property type="entry name" value="Nucleic acid-binding proteins"/>
    <property type="match status" value="1"/>
</dbReference>
<comment type="similarity">
    <text evidence="1">Belongs to the class-II aminoacyl-tRNA synthetase family.</text>
</comment>
<evidence type="ECO:0000259" key="8">
    <source>
        <dbReference type="PROSITE" id="PS50862"/>
    </source>
</evidence>
<evidence type="ECO:0000313" key="9">
    <source>
        <dbReference type="EMBL" id="GFQ76919.1"/>
    </source>
</evidence>
<evidence type="ECO:0000256" key="5">
    <source>
        <dbReference type="ARBA" id="ARBA00022840"/>
    </source>
</evidence>
<evidence type="ECO:0000256" key="3">
    <source>
        <dbReference type="ARBA" id="ARBA00022598"/>
    </source>
</evidence>
<dbReference type="GO" id="GO:0006421">
    <property type="term" value="P:asparaginyl-tRNA aminoacylation"/>
    <property type="evidence" value="ECO:0007669"/>
    <property type="project" value="InterPro"/>
</dbReference>
<protein>
    <recommendedName>
        <fullName evidence="2">asparagine--tRNA ligase</fullName>
        <ecNumber evidence="2">6.1.1.22</ecNumber>
    </recommendedName>
</protein>
<dbReference type="NCBIfam" id="NF003037">
    <property type="entry name" value="PRK03932.1"/>
    <property type="match status" value="1"/>
</dbReference>
<dbReference type="InterPro" id="IPR012340">
    <property type="entry name" value="NA-bd_OB-fold"/>
</dbReference>
<keyword evidence="5" id="KW-0067">ATP-binding</keyword>
<dbReference type="InterPro" id="IPR002312">
    <property type="entry name" value="Asp/Asn-tRNA-synth_IIb"/>
</dbReference>
<dbReference type="Pfam" id="PF01336">
    <property type="entry name" value="tRNA_anti-codon"/>
    <property type="match status" value="1"/>
</dbReference>
<evidence type="ECO:0000313" key="10">
    <source>
        <dbReference type="Proteomes" id="UP000887116"/>
    </source>
</evidence>
<dbReference type="PROSITE" id="PS50862">
    <property type="entry name" value="AA_TRNA_LIGASE_II"/>
    <property type="match status" value="1"/>
</dbReference>
<dbReference type="InterPro" id="IPR006195">
    <property type="entry name" value="aa-tRNA-synth_II"/>
</dbReference>
<dbReference type="CDD" id="cd04318">
    <property type="entry name" value="EcAsnRS_like_N"/>
    <property type="match status" value="1"/>
</dbReference>
<evidence type="ECO:0000256" key="2">
    <source>
        <dbReference type="ARBA" id="ARBA00012816"/>
    </source>
</evidence>
<organism evidence="9 10">
    <name type="scientific">Trichonephila clavata</name>
    <name type="common">Joro spider</name>
    <name type="synonym">Nephila clavata</name>
    <dbReference type="NCBI Taxonomy" id="2740835"/>
    <lineage>
        <taxon>Eukaryota</taxon>
        <taxon>Metazoa</taxon>
        <taxon>Ecdysozoa</taxon>
        <taxon>Arthropoda</taxon>
        <taxon>Chelicerata</taxon>
        <taxon>Arachnida</taxon>
        <taxon>Araneae</taxon>
        <taxon>Araneomorphae</taxon>
        <taxon>Entelegynae</taxon>
        <taxon>Araneoidea</taxon>
        <taxon>Nephilidae</taxon>
        <taxon>Trichonephila</taxon>
    </lineage>
</organism>